<organism evidence="1 2">
    <name type="scientific">Anoxybacteroides tepidamans</name>
    <dbReference type="NCBI Taxonomy" id="265948"/>
    <lineage>
        <taxon>Bacteria</taxon>
        <taxon>Bacillati</taxon>
        <taxon>Bacillota</taxon>
        <taxon>Bacilli</taxon>
        <taxon>Bacillales</taxon>
        <taxon>Anoxybacillaceae</taxon>
        <taxon>Anoxybacteroides</taxon>
    </lineage>
</organism>
<accession>A0A7W8IP15</accession>
<dbReference type="EMBL" id="JACHEP010000001">
    <property type="protein sequence ID" value="MBB5323212.1"/>
    <property type="molecule type" value="Genomic_DNA"/>
</dbReference>
<comment type="caution">
    <text evidence="1">The sequence shown here is derived from an EMBL/GenBank/DDBJ whole genome shotgun (WGS) entry which is preliminary data.</text>
</comment>
<evidence type="ECO:0000313" key="1">
    <source>
        <dbReference type="EMBL" id="MBB5323212.1"/>
    </source>
</evidence>
<reference evidence="1 2" key="1">
    <citation type="submission" date="2020-08" db="EMBL/GenBank/DDBJ databases">
        <title>Genomic Encyclopedia of Type Strains, Phase IV (KMG-IV): sequencing the most valuable type-strain genomes for metagenomic binning, comparative biology and taxonomic classification.</title>
        <authorList>
            <person name="Goeker M."/>
        </authorList>
    </citation>
    <scope>NUCLEOTIDE SEQUENCE [LARGE SCALE GENOMIC DNA]</scope>
    <source>
        <strain evidence="1 2">DSM 16325</strain>
    </source>
</reference>
<protein>
    <submittedName>
        <fullName evidence="1">Uncharacterized protein</fullName>
    </submittedName>
</protein>
<sequence length="47" mass="5328">MAFARVLRQQNVGNRVNQSAQANRNKLKNVKAVVVQLTEDMVEKIFA</sequence>
<keyword evidence="2" id="KW-1185">Reference proteome</keyword>
<evidence type="ECO:0000313" key="2">
    <source>
        <dbReference type="Proteomes" id="UP000520011"/>
    </source>
</evidence>
<proteinExistence type="predicted"/>
<dbReference type="Proteomes" id="UP000520011">
    <property type="component" value="Unassembled WGS sequence"/>
</dbReference>
<dbReference type="AlphaFoldDB" id="A0A7W8IP15"/>
<name>A0A7W8IP15_9BACL</name>
<gene>
    <name evidence="1" type="ORF">HNQ34_000289</name>
</gene>